<evidence type="ECO:0000313" key="4">
    <source>
        <dbReference type="Proteomes" id="UP000091918"/>
    </source>
</evidence>
<keyword evidence="4" id="KW-1185">Reference proteome</keyword>
<dbReference type="PANTHER" id="PTHR46689">
    <property type="entry name" value="MEMBRANE PROTEIN, PUTATIVE-RELATED"/>
    <property type="match status" value="1"/>
</dbReference>
<dbReference type="Gene3D" id="3.60.21.70">
    <property type="entry name" value="PhoD-like phosphatase"/>
    <property type="match status" value="1"/>
</dbReference>
<gene>
    <name evidence="3" type="ORF">ACJ72_03561</name>
</gene>
<dbReference type="PANTHER" id="PTHR46689:SF3">
    <property type="entry name" value="PHOD-LIKE PHOSPHATASE DOMAIN-CONTAINING PROTEIN"/>
    <property type="match status" value="1"/>
</dbReference>
<dbReference type="OrthoDB" id="9999821at2759"/>
<feature type="domain" description="PhoD-like phosphatase" evidence="2">
    <location>
        <begin position="165"/>
        <end position="352"/>
    </location>
</feature>
<dbReference type="Pfam" id="PF19050">
    <property type="entry name" value="PhoD_2"/>
    <property type="match status" value="3"/>
</dbReference>
<feature type="compositionally biased region" description="Basic residues" evidence="1">
    <location>
        <begin position="753"/>
        <end position="763"/>
    </location>
</feature>
<organism evidence="3 4">
    <name type="scientific">Emergomyces africanus</name>
    <dbReference type="NCBI Taxonomy" id="1955775"/>
    <lineage>
        <taxon>Eukaryota</taxon>
        <taxon>Fungi</taxon>
        <taxon>Dikarya</taxon>
        <taxon>Ascomycota</taxon>
        <taxon>Pezizomycotina</taxon>
        <taxon>Eurotiomycetes</taxon>
        <taxon>Eurotiomycetidae</taxon>
        <taxon>Onygenales</taxon>
        <taxon>Ajellomycetaceae</taxon>
        <taxon>Emergomyces</taxon>
    </lineage>
</organism>
<evidence type="ECO:0000259" key="2">
    <source>
        <dbReference type="Pfam" id="PF19050"/>
    </source>
</evidence>
<dbReference type="STRING" id="1658172.A0A1B7NZ99"/>
<feature type="domain" description="PhoD-like phosphatase" evidence="2">
    <location>
        <begin position="497"/>
        <end position="650"/>
    </location>
</feature>
<evidence type="ECO:0000313" key="3">
    <source>
        <dbReference type="EMBL" id="OAX82086.1"/>
    </source>
</evidence>
<accession>A0A1B7NZ99</accession>
<sequence length="804" mass="89337">MENQAPASTQRPDGQLIEAATVAEVIPNDACPVVPEGYEHVNDTSMGYGNGPGILSLSEHLEVICGPLLNYKGLRDANQEFPTWQGSVLLVTKPGQKQPVLELRSLGATPSFPAAPGAERAPLSNGNTSHTDSQVTTVEGLKLFADPNKAFWRFTIAVPVQAEETRWEYSIPRFHYFNDKEALGRWNFVVPAARDSMRIMFHSCNGFSIGTDLSYWQGPILWNEVLRLHEERPFHVMVGGGDQIYNDSVRIDGPLKEWTAIANPHKRRAHPFTNKMRDDCDRFYYENYIKWYGMEPFATANSQIPQINIWDDHDIIDGFGSYTDHFMKCAVFRGIGGVAFKYYLLFQHHVAPPMSTFTTDSPATMSAVNGTSGADPRQLEHTYVYKETAEDPSFITGKTHGPYVEECSRNLYMRLGRRMAFAGLDARTERTRHQINYQETYDMVFTRIEQELAAANGDIKHLILLLGVPIAYPRLAWLENIIKSPVIAPIRLLNKRFGLGGSFFNQFDGQVDLLDDLDDHYTARQHKRERREMIQRLQQISRKYSVRVTILSGDVHLAAIGRFYSKPQLNIPTVRDFRYMPNVISSAITNKPPPKAVANLLARRNKIHHLDHDTDETLMKLFDKQPGGKEKGAAFNKVTMPSRNFACITEVPSGGAATNGSAEAAGLAAAEPVTMPKDGHAPLHDGEKSAGTTHRAADGVSNLSGMFGGLDISIRVEIDAVDRKGTTEGYGFSVPPLNIPPEDRVSQETARSRGFHRTHRQLHSSHSNTSAPPTTTTTAATANSALHPVPPLPRPATATVDGVR</sequence>
<dbReference type="GO" id="GO:0016020">
    <property type="term" value="C:membrane"/>
    <property type="evidence" value="ECO:0007669"/>
    <property type="project" value="TreeGrafter"/>
</dbReference>
<dbReference type="Proteomes" id="UP000091918">
    <property type="component" value="Unassembled WGS sequence"/>
</dbReference>
<reference evidence="3 4" key="1">
    <citation type="submission" date="2015-07" db="EMBL/GenBank/DDBJ databases">
        <title>Emmonsia species relationships and genome sequence.</title>
        <authorList>
            <person name="Cuomo C.A."/>
            <person name="Schwartz I.S."/>
            <person name="Kenyon C."/>
            <person name="de Hoog G.S."/>
            <person name="Govender N.P."/>
            <person name="Botha A."/>
            <person name="Moreno L."/>
            <person name="de Vries M."/>
            <person name="Munoz J.F."/>
            <person name="Stielow J.B."/>
        </authorList>
    </citation>
    <scope>NUCLEOTIDE SEQUENCE [LARGE SCALE GENOMIC DNA]</scope>
    <source>
        <strain evidence="3 4">CBS 136260</strain>
    </source>
</reference>
<protein>
    <recommendedName>
        <fullName evidence="2">PhoD-like phosphatase domain-containing protein</fullName>
    </recommendedName>
</protein>
<comment type="caution">
    <text evidence="3">The sequence shown here is derived from an EMBL/GenBank/DDBJ whole genome shotgun (WGS) entry which is preliminary data.</text>
</comment>
<dbReference type="InterPro" id="IPR029052">
    <property type="entry name" value="Metallo-depent_PP-like"/>
</dbReference>
<feature type="region of interest" description="Disordered" evidence="1">
    <location>
        <begin position="674"/>
        <end position="699"/>
    </location>
</feature>
<dbReference type="SUPFAM" id="SSF56300">
    <property type="entry name" value="Metallo-dependent phosphatases"/>
    <property type="match status" value="1"/>
</dbReference>
<dbReference type="InterPro" id="IPR038607">
    <property type="entry name" value="PhoD-like_sf"/>
</dbReference>
<feature type="region of interest" description="Disordered" evidence="1">
    <location>
        <begin position="727"/>
        <end position="804"/>
    </location>
</feature>
<dbReference type="EMBL" id="LGUA01000359">
    <property type="protein sequence ID" value="OAX82086.1"/>
    <property type="molecule type" value="Genomic_DNA"/>
</dbReference>
<dbReference type="CDD" id="cd07389">
    <property type="entry name" value="MPP_PhoD"/>
    <property type="match status" value="1"/>
</dbReference>
<feature type="compositionally biased region" description="Low complexity" evidence="1">
    <location>
        <begin position="764"/>
        <end position="785"/>
    </location>
</feature>
<dbReference type="InterPro" id="IPR043904">
    <property type="entry name" value="PhoD_2-like"/>
</dbReference>
<dbReference type="InterPro" id="IPR018946">
    <property type="entry name" value="PhoD-like_MPP"/>
</dbReference>
<proteinExistence type="predicted"/>
<feature type="domain" description="PhoD-like phosphatase" evidence="2">
    <location>
        <begin position="415"/>
        <end position="483"/>
    </location>
</feature>
<evidence type="ECO:0000256" key="1">
    <source>
        <dbReference type="SAM" id="MobiDB-lite"/>
    </source>
</evidence>
<feature type="compositionally biased region" description="Basic and acidic residues" evidence="1">
    <location>
        <begin position="677"/>
        <end position="688"/>
    </location>
</feature>
<dbReference type="AlphaFoldDB" id="A0A1B7NZ99"/>
<name>A0A1B7NZ99_9EURO</name>